<dbReference type="AlphaFoldDB" id="A0AAV7KDU7"/>
<dbReference type="Gene3D" id="2.120.10.30">
    <property type="entry name" value="TolB, C-terminal domain"/>
    <property type="match status" value="2"/>
</dbReference>
<reference evidence="1 2" key="1">
    <citation type="journal article" date="2023" name="BMC Biol.">
        <title>The compact genome of the sponge Oopsacas minuta (Hexactinellida) is lacking key metazoan core genes.</title>
        <authorList>
            <person name="Santini S."/>
            <person name="Schenkelaars Q."/>
            <person name="Jourda C."/>
            <person name="Duchesne M."/>
            <person name="Belahbib H."/>
            <person name="Rocher C."/>
            <person name="Selva M."/>
            <person name="Riesgo A."/>
            <person name="Vervoort M."/>
            <person name="Leys S.P."/>
            <person name="Kodjabachian L."/>
            <person name="Le Bivic A."/>
            <person name="Borchiellini C."/>
            <person name="Claverie J.M."/>
            <person name="Renard E."/>
        </authorList>
    </citation>
    <scope>NUCLEOTIDE SEQUENCE [LARGE SCALE GENOMIC DNA]</scope>
    <source>
        <strain evidence="1">SPO-2</strain>
    </source>
</reference>
<keyword evidence="2" id="KW-1185">Reference proteome</keyword>
<protein>
    <submittedName>
        <fullName evidence="1">Uncharacterized protein</fullName>
    </submittedName>
</protein>
<name>A0AAV7KDU7_9METZ</name>
<dbReference type="EMBL" id="JAKMXF010000066">
    <property type="protein sequence ID" value="KAI6659048.1"/>
    <property type="molecule type" value="Genomic_DNA"/>
</dbReference>
<dbReference type="InterPro" id="IPR011042">
    <property type="entry name" value="6-blade_b-propeller_TolB-like"/>
</dbReference>
<organism evidence="1 2">
    <name type="scientific">Oopsacas minuta</name>
    <dbReference type="NCBI Taxonomy" id="111878"/>
    <lineage>
        <taxon>Eukaryota</taxon>
        <taxon>Metazoa</taxon>
        <taxon>Porifera</taxon>
        <taxon>Hexactinellida</taxon>
        <taxon>Hexasterophora</taxon>
        <taxon>Lyssacinosida</taxon>
        <taxon>Leucopsacidae</taxon>
        <taxon>Oopsacas</taxon>
    </lineage>
</organism>
<comment type="caution">
    <text evidence="1">The sequence shown here is derived from an EMBL/GenBank/DDBJ whole genome shotgun (WGS) entry which is preliminary data.</text>
</comment>
<dbReference type="SUPFAM" id="SSF75011">
    <property type="entry name" value="3-carboxy-cis,cis-mucoante lactonizing enzyme"/>
    <property type="match status" value="1"/>
</dbReference>
<accession>A0AAV7KDU7</accession>
<dbReference type="InterPro" id="IPR050952">
    <property type="entry name" value="TRIM-NHL_E3_ligases"/>
</dbReference>
<dbReference type="Proteomes" id="UP001165289">
    <property type="component" value="Unassembled WGS sequence"/>
</dbReference>
<sequence>MASNLSSEELAQFAYSMEDVLSPALLQRLEERVHLAKEDINKKKELIREGLSELRVMLDKKEIELISYLESISDKIDQTVSDTKENIRLVEIGKREISTKFEQTENSKETNSIFHLIESNLNSLKYSILMLPEVHISWNEEPEFETFLRQLCRIEINQHAYTFRNSPTMSIHGKRENAMFSYPMGLALRKDNGQIFIADHLSDEVKVFNRNGELLNTLVDNDMKRPCSIELYKNTVNIVCDNSIINFSTDSMEKLHSIKTTQSLRGIAIDIVNEEIYICERYVIRINVYDVSLELIRSFNLDIDFTMEPDAIRVRDMKLVNKELYVLFAEASVILKTFNLKGVPLRSILYKDQIQESYFFTMDPWTNILVGDSRTGSVLVCANDGFELGEIEPNILKDTPKWLPQGLALDKDFNLIVVSDNEINSMQSF</sequence>
<proteinExistence type="predicted"/>
<evidence type="ECO:0000313" key="2">
    <source>
        <dbReference type="Proteomes" id="UP001165289"/>
    </source>
</evidence>
<gene>
    <name evidence="1" type="ORF">LOD99_14724</name>
</gene>
<dbReference type="GO" id="GO:0061630">
    <property type="term" value="F:ubiquitin protein ligase activity"/>
    <property type="evidence" value="ECO:0007669"/>
    <property type="project" value="TreeGrafter"/>
</dbReference>
<dbReference type="PANTHER" id="PTHR24104:SF57">
    <property type="entry name" value="BEE-MILK PROTEIN"/>
    <property type="match status" value="1"/>
</dbReference>
<evidence type="ECO:0000313" key="1">
    <source>
        <dbReference type="EMBL" id="KAI6659048.1"/>
    </source>
</evidence>
<dbReference type="GO" id="GO:0000209">
    <property type="term" value="P:protein polyubiquitination"/>
    <property type="evidence" value="ECO:0007669"/>
    <property type="project" value="TreeGrafter"/>
</dbReference>
<dbReference type="PANTHER" id="PTHR24104">
    <property type="entry name" value="E3 UBIQUITIN-PROTEIN LIGASE NHLRC1-RELATED"/>
    <property type="match status" value="1"/>
</dbReference>
<dbReference type="GO" id="GO:0043161">
    <property type="term" value="P:proteasome-mediated ubiquitin-dependent protein catabolic process"/>
    <property type="evidence" value="ECO:0007669"/>
    <property type="project" value="TreeGrafter"/>
</dbReference>